<protein>
    <recommendedName>
        <fullName evidence="4">CxC1-like cysteine cluster associated with KDZ transposases domain-containing protein</fullName>
    </recommendedName>
</protein>
<dbReference type="InterPro" id="IPR040521">
    <property type="entry name" value="KDZ"/>
</dbReference>
<dbReference type="PANTHER" id="PTHR33096">
    <property type="entry name" value="CXC2 DOMAIN-CONTAINING PROTEIN"/>
    <property type="match status" value="1"/>
</dbReference>
<sequence>MTAAVSSSGNIHNVFGDGGETFVVPTPHSRKRLAQSARWENEVIPRLIGPYMNYVRESSNLAEDLSLEAQECVCLNKGLNLEVVVVRFTNLQKITLRTCSCQTAPTQLMKRGLFGCAPLCPSLAVDLRVLDFVTRLFLRISPNNTAVCNTIEDFLKSQGYQLRGQDPLRRRFANALLWYNKLQQYTNEFVDGVLQRSRQAVVDDTEDDHLANNTPAGSGSQRERLFTPESSPAFVDDEDDQRPSKRGRRDSTGEARTRPSDYLRARCPICFGGKSRFAEGLSTLVCLDACFMQKNNKHKTQDPKHEHPKTVFVPPEDVETWKDFVEEVRPSRDATKAKKGAGSQDEEDGFEGSLRVPNSVLDACGESFTAADGDRQKASTQFFDSTALMGLLCRHDRVLWLVNMTTPGERQHYALTLVDTLFDHLPDDWSVGLLYDIACQLERSCVKWGFLEQERLRRLSFAISVFHAFGHGWPCQCIYHPRTNARGCERFWHSISKLIAYLRHHQHLYTLDSQIQHLDRESLWGLGLWLARKREEAQKDVSWSMCNPDFLREQWRLQVESQTKPLPRQSKASGKKAVEEALRLRKARDTLHDSVKRLENVITDISAEPYEVATAELELDPLREKLEKTQSVLTAKEHALGVQARTQYRHLASSPFIMHRMNARALKLRLRQKLRSRKFERDRLERSFRRQMNSMYTWHLSWVCFLMQSYLQLRNESYKITRSTPLHCRDPGIQSLAKKYNELCSKMTGLIQSRRAPANAVAPKPIVIKELFSLDVDDSIWDDIGLSDDDDTAEPPLWLCDEHVRTGIRGILLRDRCDEEFLRLKHELLALKEWFMEEWLIVARAMEDTEDMNLLHQLRERRRDLAQMYVVWDKALAALPREDPMEFVGTNRS</sequence>
<keyword evidence="3" id="KW-1185">Reference proteome</keyword>
<dbReference type="AlphaFoldDB" id="A0A6A4H5S5"/>
<evidence type="ECO:0008006" key="4">
    <source>
        <dbReference type="Google" id="ProtNLM"/>
    </source>
</evidence>
<dbReference type="OrthoDB" id="2955859at2759"/>
<feature type="region of interest" description="Disordered" evidence="1">
    <location>
        <begin position="204"/>
        <end position="258"/>
    </location>
</feature>
<feature type="compositionally biased region" description="Basic and acidic residues" evidence="1">
    <location>
        <begin position="249"/>
        <end position="258"/>
    </location>
</feature>
<evidence type="ECO:0000313" key="2">
    <source>
        <dbReference type="EMBL" id="KAE9393136.1"/>
    </source>
</evidence>
<dbReference type="PANTHER" id="PTHR33096:SF1">
    <property type="entry name" value="CXC1-LIKE CYSTEINE CLUSTER ASSOCIATED WITH KDZ TRANSPOSASES DOMAIN-CONTAINING PROTEIN"/>
    <property type="match status" value="1"/>
</dbReference>
<dbReference type="Proteomes" id="UP000799118">
    <property type="component" value="Unassembled WGS sequence"/>
</dbReference>
<dbReference type="Pfam" id="PF18758">
    <property type="entry name" value="KDZ"/>
    <property type="match status" value="1"/>
</dbReference>
<name>A0A6A4H5S5_9AGAR</name>
<reference evidence="2" key="1">
    <citation type="journal article" date="2019" name="Environ. Microbiol.">
        <title>Fungal ecological strategies reflected in gene transcription - a case study of two litter decomposers.</title>
        <authorList>
            <person name="Barbi F."/>
            <person name="Kohler A."/>
            <person name="Barry K."/>
            <person name="Baskaran P."/>
            <person name="Daum C."/>
            <person name="Fauchery L."/>
            <person name="Ihrmark K."/>
            <person name="Kuo A."/>
            <person name="LaButti K."/>
            <person name="Lipzen A."/>
            <person name="Morin E."/>
            <person name="Grigoriev I.V."/>
            <person name="Henrissat B."/>
            <person name="Lindahl B."/>
            <person name="Martin F."/>
        </authorList>
    </citation>
    <scope>NUCLEOTIDE SEQUENCE</scope>
    <source>
        <strain evidence="2">JB14</strain>
    </source>
</reference>
<gene>
    <name evidence="2" type="ORF">BT96DRAFT_959156</name>
</gene>
<proteinExistence type="predicted"/>
<dbReference type="EMBL" id="ML769580">
    <property type="protein sequence ID" value="KAE9393136.1"/>
    <property type="molecule type" value="Genomic_DNA"/>
</dbReference>
<evidence type="ECO:0000256" key="1">
    <source>
        <dbReference type="SAM" id="MobiDB-lite"/>
    </source>
</evidence>
<feature type="region of interest" description="Disordered" evidence="1">
    <location>
        <begin position="329"/>
        <end position="352"/>
    </location>
</feature>
<evidence type="ECO:0000313" key="3">
    <source>
        <dbReference type="Proteomes" id="UP000799118"/>
    </source>
</evidence>
<feature type="compositionally biased region" description="Polar residues" evidence="1">
    <location>
        <begin position="211"/>
        <end position="220"/>
    </location>
</feature>
<organism evidence="2 3">
    <name type="scientific">Gymnopus androsaceus JB14</name>
    <dbReference type="NCBI Taxonomy" id="1447944"/>
    <lineage>
        <taxon>Eukaryota</taxon>
        <taxon>Fungi</taxon>
        <taxon>Dikarya</taxon>
        <taxon>Basidiomycota</taxon>
        <taxon>Agaricomycotina</taxon>
        <taxon>Agaricomycetes</taxon>
        <taxon>Agaricomycetidae</taxon>
        <taxon>Agaricales</taxon>
        <taxon>Marasmiineae</taxon>
        <taxon>Omphalotaceae</taxon>
        <taxon>Gymnopus</taxon>
    </lineage>
</organism>
<accession>A0A6A4H5S5</accession>